<dbReference type="InterPro" id="IPR036291">
    <property type="entry name" value="NAD(P)-bd_dom_sf"/>
</dbReference>
<dbReference type="PANTHER" id="PTHR43574">
    <property type="entry name" value="EPIMERASE-RELATED"/>
    <property type="match status" value="1"/>
</dbReference>
<dbReference type="RefSeq" id="WP_088444101.1">
    <property type="nucleotide sequence ID" value="NZ_BMMC01000032.1"/>
</dbReference>
<dbReference type="PRINTS" id="PR01713">
    <property type="entry name" value="NUCEPIMERASE"/>
</dbReference>
<evidence type="ECO:0000256" key="1">
    <source>
        <dbReference type="ARBA" id="ARBA00023027"/>
    </source>
</evidence>
<accession>A0A246JIH8</accession>
<reference evidence="3 4" key="1">
    <citation type="journal article" date="2010" name="Int. J. Syst. Evol. Microbiol.">
        <title>Sphingopyxis bauzanensis sp. nov., a psychrophilic bacterium isolated from soil.</title>
        <authorList>
            <person name="Zhang D.C."/>
            <person name="Liu H.C."/>
            <person name="Xin Y.H."/>
            <person name="Zhou Y.G."/>
            <person name="Schinner F."/>
            <person name="Margesin R."/>
        </authorList>
    </citation>
    <scope>NUCLEOTIDE SEQUENCE [LARGE SCALE GENOMIC DNA]</scope>
    <source>
        <strain evidence="3 4">DSM 22271</strain>
    </source>
</reference>
<dbReference type="Gene3D" id="3.40.50.720">
    <property type="entry name" value="NAD(P)-binding Rossmann-like Domain"/>
    <property type="match status" value="1"/>
</dbReference>
<evidence type="ECO:0000313" key="4">
    <source>
        <dbReference type="Proteomes" id="UP000197361"/>
    </source>
</evidence>
<dbReference type="Proteomes" id="UP000197361">
    <property type="component" value="Unassembled WGS sequence"/>
</dbReference>
<organism evidence="3 4">
    <name type="scientific">Sphingopyxis bauzanensis</name>
    <dbReference type="NCBI Taxonomy" id="651663"/>
    <lineage>
        <taxon>Bacteria</taxon>
        <taxon>Pseudomonadati</taxon>
        <taxon>Pseudomonadota</taxon>
        <taxon>Alphaproteobacteria</taxon>
        <taxon>Sphingomonadales</taxon>
        <taxon>Sphingomonadaceae</taxon>
        <taxon>Sphingopyxis</taxon>
    </lineage>
</organism>
<feature type="domain" description="NAD-dependent epimerase/dehydratase" evidence="2">
    <location>
        <begin position="4"/>
        <end position="242"/>
    </location>
</feature>
<name>A0A246JIH8_9SPHN</name>
<dbReference type="Pfam" id="PF01370">
    <property type="entry name" value="Epimerase"/>
    <property type="match status" value="1"/>
</dbReference>
<dbReference type="OrthoDB" id="9801785at2"/>
<keyword evidence="4" id="KW-1185">Reference proteome</keyword>
<evidence type="ECO:0000259" key="2">
    <source>
        <dbReference type="Pfam" id="PF01370"/>
    </source>
</evidence>
<dbReference type="SUPFAM" id="SSF51735">
    <property type="entry name" value="NAD(P)-binding Rossmann-fold domains"/>
    <property type="match status" value="1"/>
</dbReference>
<dbReference type="EMBL" id="NISK01000010">
    <property type="protein sequence ID" value="OWQ92458.1"/>
    <property type="molecule type" value="Genomic_DNA"/>
</dbReference>
<protein>
    <submittedName>
        <fullName evidence="3">Protein CapI</fullName>
    </submittedName>
</protein>
<dbReference type="AlphaFoldDB" id="A0A246JIH8"/>
<sequence>MTTLITGAAGFIGMHVAAALLARGGRVIGIDNFTPYYSLELKRARVAHLAARHGDQFAFKDVDFGDANALAQALADVKIDRIVHLGAQPGVRYSLENPAAYIHSNISGHLNILELARHRTISHLVYASSSSVYGMRSDTPFRVTDRADTPISLYAATKRADELMSETYAHLFRIPQTGLRFFTVYGPWGRPDMAVWKFTEAVLQGRPIDVYNHGDMLRDFTFIDDIVNGVVLALDRPPADDNQPKPGGFTTPHRLYNIGNNRPERLTDLIHAIEVACDRKAEINLLPMQDGDVYQTFADIDEISRDLGFAPTTPLAVGIPAFVDWYRKDWSQRLAATG</sequence>
<dbReference type="InterPro" id="IPR001509">
    <property type="entry name" value="Epimerase_deHydtase"/>
</dbReference>
<gene>
    <name evidence="3" type="ORF">CDQ92_20365</name>
</gene>
<proteinExistence type="predicted"/>
<keyword evidence="1" id="KW-0520">NAD</keyword>
<comment type="caution">
    <text evidence="3">The sequence shown here is derived from an EMBL/GenBank/DDBJ whole genome shotgun (WGS) entry which is preliminary data.</text>
</comment>
<evidence type="ECO:0000313" key="3">
    <source>
        <dbReference type="EMBL" id="OWQ92458.1"/>
    </source>
</evidence>